<dbReference type="SUPFAM" id="SSF53067">
    <property type="entry name" value="Actin-like ATPase domain"/>
    <property type="match status" value="1"/>
</dbReference>
<dbReference type="EMBL" id="JAUKTR010000003">
    <property type="protein sequence ID" value="MDO1559290.1"/>
    <property type="molecule type" value="Genomic_DNA"/>
</dbReference>
<dbReference type="RefSeq" id="WP_302109726.1">
    <property type="nucleotide sequence ID" value="NZ_JAUKTR010000003.1"/>
</dbReference>
<dbReference type="InterPro" id="IPR022496">
    <property type="entry name" value="T6A_TsaB"/>
</dbReference>
<dbReference type="Pfam" id="PF00814">
    <property type="entry name" value="TsaD"/>
    <property type="match status" value="1"/>
</dbReference>
<organism evidence="9 10">
    <name type="scientific">Peiella sedimenti</name>
    <dbReference type="NCBI Taxonomy" id="3061083"/>
    <lineage>
        <taxon>Bacteria</taxon>
        <taxon>Pseudomonadati</taxon>
        <taxon>Pseudomonadota</taxon>
        <taxon>Alphaproteobacteria</taxon>
        <taxon>Caulobacterales</taxon>
        <taxon>Caulobacteraceae</taxon>
        <taxon>Peiella</taxon>
    </lineage>
</organism>
<accession>A0ABT8SL59</accession>
<evidence type="ECO:0000256" key="7">
    <source>
        <dbReference type="ARBA" id="ARBA00048117"/>
    </source>
</evidence>
<dbReference type="PANTHER" id="PTHR11735:SF11">
    <property type="entry name" value="TRNA THREONYLCARBAMOYLADENOSINE BIOSYNTHESIS PROTEIN TSAB"/>
    <property type="match status" value="1"/>
</dbReference>
<evidence type="ECO:0000256" key="6">
    <source>
        <dbReference type="ARBA" id="ARBA00023315"/>
    </source>
</evidence>
<evidence type="ECO:0000256" key="2">
    <source>
        <dbReference type="ARBA" id="ARBA00022679"/>
    </source>
</evidence>
<dbReference type="InterPro" id="IPR017861">
    <property type="entry name" value="KAE1/TsaD"/>
</dbReference>
<keyword evidence="10" id="KW-1185">Reference proteome</keyword>
<evidence type="ECO:0000256" key="4">
    <source>
        <dbReference type="ARBA" id="ARBA00022723"/>
    </source>
</evidence>
<dbReference type="PANTHER" id="PTHR11735">
    <property type="entry name" value="TRNA N6-ADENOSINE THREONYLCARBAMOYLTRANSFERASE"/>
    <property type="match status" value="1"/>
</dbReference>
<dbReference type="Gene3D" id="3.30.420.40">
    <property type="match status" value="1"/>
</dbReference>
<evidence type="ECO:0000256" key="5">
    <source>
        <dbReference type="ARBA" id="ARBA00023004"/>
    </source>
</evidence>
<dbReference type="NCBIfam" id="TIGR03725">
    <property type="entry name" value="T6A_YeaZ"/>
    <property type="match status" value="1"/>
</dbReference>
<keyword evidence="6 9" id="KW-0012">Acyltransferase</keyword>
<dbReference type="EC" id="2.3.1.234" evidence="1"/>
<comment type="caution">
    <text evidence="9">The sequence shown here is derived from an EMBL/GenBank/DDBJ whole genome shotgun (WGS) entry which is preliminary data.</text>
</comment>
<evidence type="ECO:0000259" key="8">
    <source>
        <dbReference type="Pfam" id="PF00814"/>
    </source>
</evidence>
<keyword evidence="3" id="KW-0819">tRNA processing</keyword>
<sequence>MKLLAIDTALSACTAVVLADGRLAAVRTEEMARGHQERLAPLVQEVMAEWGEGFTQLDRIGVTLGPGSFTGLRVGLAFAKGLALALDRPLVGVGTLEALAATAGFEGRLATVLPSRDGAAIQGFDGEAPPLGPPRWANWDEAEALCRDWRIEHLAGEAPGGFAGLPFQPVRAPDPEALARLVARTHPGGVTPIYLRPPDAKLPQAKARP</sequence>
<reference evidence="9" key="1">
    <citation type="submission" date="2023-07" db="EMBL/GenBank/DDBJ databases">
        <title>Brevundimonas soil sp. nov., isolated from the soil of chemical plant.</title>
        <authorList>
            <person name="Wu N."/>
        </authorList>
    </citation>
    <scope>NUCLEOTIDE SEQUENCE</scope>
    <source>
        <strain evidence="9">XZ-24</strain>
    </source>
</reference>
<keyword evidence="5" id="KW-0408">Iron</keyword>
<evidence type="ECO:0000313" key="9">
    <source>
        <dbReference type="EMBL" id="MDO1559290.1"/>
    </source>
</evidence>
<feature type="domain" description="Gcp-like" evidence="8">
    <location>
        <begin position="29"/>
        <end position="107"/>
    </location>
</feature>
<evidence type="ECO:0000256" key="3">
    <source>
        <dbReference type="ARBA" id="ARBA00022694"/>
    </source>
</evidence>
<proteinExistence type="predicted"/>
<gene>
    <name evidence="9" type="primary">tsaB</name>
    <name evidence="9" type="ORF">Q0812_07605</name>
</gene>
<comment type="catalytic activity">
    <reaction evidence="7">
        <text>L-threonylcarbamoyladenylate + adenosine(37) in tRNA = N(6)-L-threonylcarbamoyladenosine(37) in tRNA + AMP + H(+)</text>
        <dbReference type="Rhea" id="RHEA:37059"/>
        <dbReference type="Rhea" id="RHEA-COMP:10162"/>
        <dbReference type="Rhea" id="RHEA-COMP:10163"/>
        <dbReference type="ChEBI" id="CHEBI:15378"/>
        <dbReference type="ChEBI" id="CHEBI:73682"/>
        <dbReference type="ChEBI" id="CHEBI:74411"/>
        <dbReference type="ChEBI" id="CHEBI:74418"/>
        <dbReference type="ChEBI" id="CHEBI:456215"/>
        <dbReference type="EC" id="2.3.1.234"/>
    </reaction>
</comment>
<dbReference type="InterPro" id="IPR043129">
    <property type="entry name" value="ATPase_NBD"/>
</dbReference>
<evidence type="ECO:0000313" key="10">
    <source>
        <dbReference type="Proteomes" id="UP001169063"/>
    </source>
</evidence>
<dbReference type="Proteomes" id="UP001169063">
    <property type="component" value="Unassembled WGS sequence"/>
</dbReference>
<keyword evidence="2 9" id="KW-0808">Transferase</keyword>
<name>A0ABT8SL59_9CAUL</name>
<protein>
    <recommendedName>
        <fullName evidence="1">N(6)-L-threonylcarbamoyladenine synthase</fullName>
        <ecNumber evidence="1">2.3.1.234</ecNumber>
    </recommendedName>
</protein>
<dbReference type="PRINTS" id="PR00789">
    <property type="entry name" value="OSIALOPTASE"/>
</dbReference>
<dbReference type="InterPro" id="IPR000905">
    <property type="entry name" value="Gcp-like_dom"/>
</dbReference>
<keyword evidence="4" id="KW-0479">Metal-binding</keyword>
<dbReference type="GO" id="GO:0061711">
    <property type="term" value="F:tRNA N(6)-L-threonylcarbamoyladenine synthase activity"/>
    <property type="evidence" value="ECO:0007669"/>
    <property type="project" value="UniProtKB-EC"/>
</dbReference>
<evidence type="ECO:0000256" key="1">
    <source>
        <dbReference type="ARBA" id="ARBA00012156"/>
    </source>
</evidence>